<dbReference type="KEGG" id="vna:PN96_06620"/>
<gene>
    <name evidence="2" type="ORF">BA890_06730</name>
</gene>
<dbReference type="RefSeq" id="WP_020333151.1">
    <property type="nucleotide sequence ID" value="NZ_ATFJ01000003.1"/>
</dbReference>
<keyword evidence="1" id="KW-0732">Signal</keyword>
<feature type="chain" id="PRO_5043006816" evidence="1">
    <location>
        <begin position="22"/>
        <end position="96"/>
    </location>
</feature>
<organism evidence="2 3">
    <name type="scientific">Vibrio natriegens NBRC 15636 = ATCC 14048 = DSM 759</name>
    <dbReference type="NCBI Taxonomy" id="1219067"/>
    <lineage>
        <taxon>Bacteria</taxon>
        <taxon>Pseudomonadati</taxon>
        <taxon>Pseudomonadota</taxon>
        <taxon>Gammaproteobacteria</taxon>
        <taxon>Vibrionales</taxon>
        <taxon>Vibrionaceae</taxon>
        <taxon>Vibrio</taxon>
    </lineage>
</organism>
<dbReference type="Proteomes" id="UP000092741">
    <property type="component" value="Chromosome 1"/>
</dbReference>
<accession>A0AAN1CWC4</accession>
<sequence length="96" mass="10613">MKSVIKAIVIVFAATSMNAFATNVIESLSIETIKQTMTKDQIELVLNKWKNERLANIEIELETSLSTSQVPAGARGGILRAQIEYEYEKLAKSLGL</sequence>
<evidence type="ECO:0000313" key="2">
    <source>
        <dbReference type="EMBL" id="ANQ12470.1"/>
    </source>
</evidence>
<protein>
    <submittedName>
        <fullName evidence="2">Uncharacterized protein</fullName>
    </submittedName>
</protein>
<dbReference type="AlphaFoldDB" id="A0AAN1CWC4"/>
<feature type="signal peptide" evidence="1">
    <location>
        <begin position="1"/>
        <end position="21"/>
    </location>
</feature>
<name>A0AAN1CWC4_VIBNA</name>
<reference evidence="2 3" key="1">
    <citation type="submission" date="2016-07" db="EMBL/GenBank/DDBJ databases">
        <title>Developing Vibrio natriegens as a novel, fast-growing host for biotechnology.</title>
        <authorList>
            <person name="Weinstock M.T."/>
            <person name="Hesek E.D."/>
            <person name="Wilson C.M."/>
            <person name="Gibson D.G."/>
        </authorList>
    </citation>
    <scope>NUCLEOTIDE SEQUENCE [LARGE SCALE GENOMIC DNA]</scope>
    <source>
        <strain evidence="2 3">ATCC 14048</strain>
    </source>
</reference>
<dbReference type="GeneID" id="70912459"/>
<evidence type="ECO:0000256" key="1">
    <source>
        <dbReference type="SAM" id="SignalP"/>
    </source>
</evidence>
<proteinExistence type="predicted"/>
<dbReference type="EMBL" id="CP016345">
    <property type="protein sequence ID" value="ANQ12470.1"/>
    <property type="molecule type" value="Genomic_DNA"/>
</dbReference>
<keyword evidence="3" id="KW-1185">Reference proteome</keyword>
<evidence type="ECO:0000313" key="3">
    <source>
        <dbReference type="Proteomes" id="UP000092741"/>
    </source>
</evidence>